<protein>
    <submittedName>
        <fullName evidence="2">CDT1-like protein a</fullName>
    </submittedName>
</protein>
<proteinExistence type="predicted"/>
<accession>A0ABD1WSL3</accession>
<evidence type="ECO:0000313" key="3">
    <source>
        <dbReference type="Proteomes" id="UP001604277"/>
    </source>
</evidence>
<dbReference type="AlphaFoldDB" id="A0ABD1WSL3"/>
<evidence type="ECO:0000313" key="2">
    <source>
        <dbReference type="EMBL" id="KAL2552634.1"/>
    </source>
</evidence>
<feature type="compositionally biased region" description="Basic and acidic residues" evidence="1">
    <location>
        <begin position="1"/>
        <end position="13"/>
    </location>
</feature>
<dbReference type="Proteomes" id="UP001604277">
    <property type="component" value="Unassembled WGS sequence"/>
</dbReference>
<name>A0ABD1WSL3_9LAMI</name>
<keyword evidence="3" id="KW-1185">Reference proteome</keyword>
<comment type="caution">
    <text evidence="2">The sequence shown here is derived from an EMBL/GenBank/DDBJ whole genome shotgun (WGS) entry which is preliminary data.</text>
</comment>
<organism evidence="2 3">
    <name type="scientific">Forsythia ovata</name>
    <dbReference type="NCBI Taxonomy" id="205694"/>
    <lineage>
        <taxon>Eukaryota</taxon>
        <taxon>Viridiplantae</taxon>
        <taxon>Streptophyta</taxon>
        <taxon>Embryophyta</taxon>
        <taxon>Tracheophyta</taxon>
        <taxon>Spermatophyta</taxon>
        <taxon>Magnoliopsida</taxon>
        <taxon>eudicotyledons</taxon>
        <taxon>Gunneridae</taxon>
        <taxon>Pentapetalae</taxon>
        <taxon>asterids</taxon>
        <taxon>lamiids</taxon>
        <taxon>Lamiales</taxon>
        <taxon>Oleaceae</taxon>
        <taxon>Forsythieae</taxon>
        <taxon>Forsythia</taxon>
    </lineage>
</organism>
<gene>
    <name evidence="2" type="ORF">Fot_06253</name>
</gene>
<feature type="region of interest" description="Disordered" evidence="1">
    <location>
        <begin position="97"/>
        <end position="118"/>
    </location>
</feature>
<reference evidence="3" key="1">
    <citation type="submission" date="2024-07" db="EMBL/GenBank/DDBJ databases">
        <title>Two chromosome-level genome assemblies of Korean endemic species Abeliophyllum distichum and Forsythia ovata (Oleaceae).</title>
        <authorList>
            <person name="Jang H."/>
        </authorList>
    </citation>
    <scope>NUCLEOTIDE SEQUENCE [LARGE SCALE GENOMIC DNA]</scope>
</reference>
<feature type="region of interest" description="Disordered" evidence="1">
    <location>
        <begin position="1"/>
        <end position="61"/>
    </location>
</feature>
<dbReference type="EMBL" id="JBFOLJ010000002">
    <property type="protein sequence ID" value="KAL2552634.1"/>
    <property type="molecule type" value="Genomic_DNA"/>
</dbReference>
<sequence length="118" mass="13072">MESTRSSDVDSLKSKRALSSPAPSNQNSHIKAPDADPNPFSVKTPGKPANQSRRLRNQNDVLPIKEIRQAAITSRSRFLTCLFDSDPLMSTIESLTNTKSKRKKSSNPDIKLLEKHVA</sequence>
<evidence type="ECO:0000256" key="1">
    <source>
        <dbReference type="SAM" id="MobiDB-lite"/>
    </source>
</evidence>